<dbReference type="EMBL" id="JAAXOP010000008">
    <property type="protein sequence ID" value="NKY51808.1"/>
    <property type="molecule type" value="Genomic_DNA"/>
</dbReference>
<dbReference type="SUPFAM" id="SSF56112">
    <property type="entry name" value="Protein kinase-like (PK-like)"/>
    <property type="match status" value="1"/>
</dbReference>
<keyword evidence="1" id="KW-0808">Transferase</keyword>
<name>A0A846Y3F7_9NOCA</name>
<comment type="caution">
    <text evidence="1">The sequence shown here is derived from an EMBL/GenBank/DDBJ whole genome shotgun (WGS) entry which is preliminary data.</text>
</comment>
<accession>A0A846Y3F7</accession>
<gene>
    <name evidence="1" type="ORF">HGA08_16435</name>
</gene>
<sequence length="303" mass="33342">MTAETAGNGSPSVLLDACSRVGIEARGAQRVQFGAGVGYRLPSGVLVRIGRLAHDGEVLREMEVSRWLAAAGLAAVRAVPGLRQPIDVHGHAVTFWLDPPPHRPADFTELAVALSRLHAAPLPTTFALGQVQPFRQLARAVDAATCFGAEDRRWLHEHLAELRGRWADLAAGNQWCVVHGEAWGREFAVTSDQRSLLLDPQHLMIGPPEWDLVPTAVEYYSLGWIDGGSYDCFCRGYGLDVTRWGGYFLLRDIREFRMTLAAARVAATADTWRAQAHQRLACIRGDDGPRRWLGWEPLPAAAR</sequence>
<proteinExistence type="predicted"/>
<evidence type="ECO:0000313" key="2">
    <source>
        <dbReference type="Proteomes" id="UP000565711"/>
    </source>
</evidence>
<dbReference type="Proteomes" id="UP000565711">
    <property type="component" value="Unassembled WGS sequence"/>
</dbReference>
<dbReference type="InterPro" id="IPR011009">
    <property type="entry name" value="Kinase-like_dom_sf"/>
</dbReference>
<reference evidence="1 2" key="1">
    <citation type="submission" date="2020-04" db="EMBL/GenBank/DDBJ databases">
        <title>MicrobeNet Type strains.</title>
        <authorList>
            <person name="Nicholson A.C."/>
        </authorList>
    </citation>
    <scope>NUCLEOTIDE SEQUENCE [LARGE SCALE GENOMIC DNA]</scope>
    <source>
        <strain evidence="1 2">JCM 12354</strain>
    </source>
</reference>
<dbReference type="GO" id="GO:0016740">
    <property type="term" value="F:transferase activity"/>
    <property type="evidence" value="ECO:0007669"/>
    <property type="project" value="UniProtKB-KW"/>
</dbReference>
<organism evidence="1 2">
    <name type="scientific">Nocardia vermiculata</name>
    <dbReference type="NCBI Taxonomy" id="257274"/>
    <lineage>
        <taxon>Bacteria</taxon>
        <taxon>Bacillati</taxon>
        <taxon>Actinomycetota</taxon>
        <taxon>Actinomycetes</taxon>
        <taxon>Mycobacteriales</taxon>
        <taxon>Nocardiaceae</taxon>
        <taxon>Nocardia</taxon>
    </lineage>
</organism>
<keyword evidence="2" id="KW-1185">Reference proteome</keyword>
<dbReference type="RefSeq" id="WP_157102829.1">
    <property type="nucleotide sequence ID" value="NZ_JAAXOP010000008.1"/>
</dbReference>
<protein>
    <submittedName>
        <fullName evidence="1">Aminoglycoside phosphotransferase family protein</fullName>
    </submittedName>
</protein>
<dbReference type="AlphaFoldDB" id="A0A846Y3F7"/>
<evidence type="ECO:0000313" key="1">
    <source>
        <dbReference type="EMBL" id="NKY51808.1"/>
    </source>
</evidence>